<organism evidence="3 4">
    <name type="scientific">Chloroflexus aurantiacus (strain ATCC 29366 / DSM 635 / J-10-fl)</name>
    <dbReference type="NCBI Taxonomy" id="324602"/>
    <lineage>
        <taxon>Bacteria</taxon>
        <taxon>Bacillati</taxon>
        <taxon>Chloroflexota</taxon>
        <taxon>Chloroflexia</taxon>
        <taxon>Chloroflexales</taxon>
        <taxon>Chloroflexineae</taxon>
        <taxon>Chloroflexaceae</taxon>
        <taxon>Chloroflexus</taxon>
    </lineage>
</organism>
<dbReference type="KEGG" id="cau:Caur_3496"/>
<dbReference type="Pfam" id="PF14353">
    <property type="entry name" value="CpXC"/>
    <property type="match status" value="1"/>
</dbReference>
<dbReference type="EMBL" id="CP000909">
    <property type="protein sequence ID" value="ABY36680.1"/>
    <property type="molecule type" value="Genomic_DNA"/>
</dbReference>
<keyword evidence="4" id="KW-1185">Reference proteome</keyword>
<evidence type="ECO:0000313" key="3">
    <source>
        <dbReference type="EMBL" id="ABY36680.1"/>
    </source>
</evidence>
<feature type="region of interest" description="Disordered" evidence="1">
    <location>
        <begin position="133"/>
        <end position="154"/>
    </location>
</feature>
<name>A9W9Z8_CHLAA</name>
<protein>
    <recommendedName>
        <fullName evidence="2">CpXC domain-containing protein</fullName>
    </recommendedName>
</protein>
<dbReference type="InParanoid" id="A9W9Z8"/>
<feature type="domain" description="CpXC" evidence="2">
    <location>
        <begin position="11"/>
        <end position="93"/>
    </location>
</feature>
<evidence type="ECO:0000259" key="2">
    <source>
        <dbReference type="Pfam" id="PF14353"/>
    </source>
</evidence>
<evidence type="ECO:0000313" key="4">
    <source>
        <dbReference type="Proteomes" id="UP000002008"/>
    </source>
</evidence>
<dbReference type="Proteomes" id="UP000002008">
    <property type="component" value="Chromosome"/>
</dbReference>
<dbReference type="EnsemblBacteria" id="ABY36680">
    <property type="protein sequence ID" value="ABY36680"/>
    <property type="gene ID" value="Caur_3496"/>
</dbReference>
<dbReference type="eggNOG" id="ENOG5033VKH">
    <property type="taxonomic scope" value="Bacteria"/>
</dbReference>
<feature type="compositionally biased region" description="Pro residues" evidence="1">
    <location>
        <begin position="136"/>
        <end position="154"/>
    </location>
</feature>
<sequence length="380" mass="41323">MPISYREQAQLTCPHCGGDFDAEVWLIVDADEEPEAAAALRREELNLVECPHCGARGPAGAPLLYHDARARRVIFTPAPGSTDHEIRDQARDLHALLVGSIDQEQRRPYLTDVDITQDMSGLALLLRRLDARRATTPPPPTPPTPPPSPAAEPPPLLAAVEALLAADTDAELERVLAQHPELLEPSALATLTQLAEVAVAQGEHEIAQGLRNARELLARMQPRPAPEQLTAIPPAALQELLNAHSDAELEQVIARHPLLLRPEIDQLLEGEIETALASGADRLAQLLASRREMLVAFRTAPTPDADLEEAIEALLVADDEETIAQVLDQYPLLLSEAAEQALWEFASEARAGGDDELARHAIACREMLRRVRAGLEEGHS</sequence>
<dbReference type="HOGENOM" id="CLU_739330_0_0_0"/>
<dbReference type="PATRIC" id="fig|324602.8.peg.3940"/>
<accession>A9W9Z8</accession>
<dbReference type="InterPro" id="IPR025682">
    <property type="entry name" value="CpXC_dom"/>
</dbReference>
<dbReference type="STRING" id="324602.Caur_3496"/>
<evidence type="ECO:0000256" key="1">
    <source>
        <dbReference type="SAM" id="MobiDB-lite"/>
    </source>
</evidence>
<gene>
    <name evidence="3" type="ordered locus">Caur_3496</name>
</gene>
<proteinExistence type="predicted"/>
<dbReference type="RefSeq" id="WP_012259333.1">
    <property type="nucleotide sequence ID" value="NC_010175.1"/>
</dbReference>
<reference evidence="4" key="1">
    <citation type="journal article" date="2011" name="BMC Genomics">
        <title>Complete genome sequence of the filamentous anoxygenic phototrophic bacterium Chloroflexus aurantiacus.</title>
        <authorList>
            <person name="Tang K.H."/>
            <person name="Barry K."/>
            <person name="Chertkov O."/>
            <person name="Dalin E."/>
            <person name="Han C.S."/>
            <person name="Hauser L.J."/>
            <person name="Honchak B.M."/>
            <person name="Karbach L.E."/>
            <person name="Land M.L."/>
            <person name="Lapidus A."/>
            <person name="Larimer F.W."/>
            <person name="Mikhailova N."/>
            <person name="Pitluck S."/>
            <person name="Pierson B.K."/>
            <person name="Blankenship R.E."/>
        </authorList>
    </citation>
    <scope>NUCLEOTIDE SEQUENCE [LARGE SCALE GENOMIC DNA]</scope>
    <source>
        <strain evidence="4">ATCC 29366 / DSM 635 / J-10-fl</strain>
    </source>
</reference>
<dbReference type="AlphaFoldDB" id="A9W9Z8"/>